<dbReference type="AlphaFoldDB" id="A0A2D0KX07"/>
<proteinExistence type="predicted"/>
<protein>
    <submittedName>
        <fullName evidence="1">Uncharacterized protein</fullName>
    </submittedName>
</protein>
<dbReference type="Proteomes" id="UP000221101">
    <property type="component" value="Unassembled WGS sequence"/>
</dbReference>
<gene>
    <name evidence="1" type="ORF">Xkoz_03781</name>
</gene>
<keyword evidence="2" id="KW-1185">Reference proteome</keyword>
<dbReference type="OrthoDB" id="6447982at2"/>
<organism evidence="1 2">
    <name type="scientific">Xenorhabdus kozodoii</name>
    <dbReference type="NCBI Taxonomy" id="351676"/>
    <lineage>
        <taxon>Bacteria</taxon>
        <taxon>Pseudomonadati</taxon>
        <taxon>Pseudomonadota</taxon>
        <taxon>Gammaproteobacteria</taxon>
        <taxon>Enterobacterales</taxon>
        <taxon>Morganellaceae</taxon>
        <taxon>Xenorhabdus</taxon>
    </lineage>
</organism>
<accession>A0A2D0KX07</accession>
<evidence type="ECO:0000313" key="2">
    <source>
        <dbReference type="Proteomes" id="UP000221101"/>
    </source>
</evidence>
<dbReference type="RefSeq" id="WP_099143473.1">
    <property type="nucleotide sequence ID" value="NZ_CAWNOR010000094.1"/>
</dbReference>
<evidence type="ECO:0000313" key="1">
    <source>
        <dbReference type="EMBL" id="PHM67964.1"/>
    </source>
</evidence>
<sequence>MSITRTDLNNVVNDIEYLMQTGDSGLIEAVGILKVIELRKINSNLEYIASTLEHAPWNFEE</sequence>
<dbReference type="EMBL" id="NJCX01000057">
    <property type="protein sequence ID" value="PHM67964.1"/>
    <property type="molecule type" value="Genomic_DNA"/>
</dbReference>
<name>A0A2D0KX07_9GAMM</name>
<reference evidence="1 2" key="1">
    <citation type="journal article" date="2017" name="Nat. Microbiol.">
        <title>Natural product diversity associated with the nematode symbionts Photorhabdus and Xenorhabdus.</title>
        <authorList>
            <person name="Tobias N.J."/>
            <person name="Wolff H."/>
            <person name="Djahanschiri B."/>
            <person name="Grundmann F."/>
            <person name="Kronenwerth M."/>
            <person name="Shi Y.M."/>
            <person name="Simonyi S."/>
            <person name="Grun P."/>
            <person name="Shapiro-Ilan D."/>
            <person name="Pidot S.J."/>
            <person name="Stinear T.P."/>
            <person name="Ebersberger I."/>
            <person name="Bode H.B."/>
        </authorList>
    </citation>
    <scope>NUCLEOTIDE SEQUENCE [LARGE SCALE GENOMIC DNA]</scope>
    <source>
        <strain evidence="1 2">DSM 17907</strain>
    </source>
</reference>
<comment type="caution">
    <text evidence="1">The sequence shown here is derived from an EMBL/GenBank/DDBJ whole genome shotgun (WGS) entry which is preliminary data.</text>
</comment>